<feature type="transmembrane region" description="Helical" evidence="9">
    <location>
        <begin position="297"/>
        <end position="316"/>
    </location>
</feature>
<dbReference type="PANTHER" id="PTHR32196">
    <property type="entry name" value="ABC TRANSPORTER PERMEASE PROTEIN YPHD-RELATED-RELATED"/>
    <property type="match status" value="1"/>
</dbReference>
<feature type="compositionally biased region" description="Low complexity" evidence="8">
    <location>
        <begin position="409"/>
        <end position="429"/>
    </location>
</feature>
<feature type="transmembrane region" description="Helical" evidence="9">
    <location>
        <begin position="348"/>
        <end position="367"/>
    </location>
</feature>
<keyword evidence="5 9" id="KW-0812">Transmembrane</keyword>
<keyword evidence="2" id="KW-0813">Transport</keyword>
<dbReference type="Proteomes" id="UP001595937">
    <property type="component" value="Unassembled WGS sequence"/>
</dbReference>
<evidence type="ECO:0000313" key="11">
    <source>
        <dbReference type="Proteomes" id="UP001595937"/>
    </source>
</evidence>
<dbReference type="CDD" id="cd06579">
    <property type="entry name" value="TM_PBP1_transp_AraH_like"/>
    <property type="match status" value="1"/>
</dbReference>
<feature type="transmembrane region" description="Helical" evidence="9">
    <location>
        <begin position="323"/>
        <end position="342"/>
    </location>
</feature>
<feature type="region of interest" description="Disordered" evidence="8">
    <location>
        <begin position="1"/>
        <end position="38"/>
    </location>
</feature>
<feature type="compositionally biased region" description="Polar residues" evidence="8">
    <location>
        <begin position="384"/>
        <end position="402"/>
    </location>
</feature>
<feature type="transmembrane region" description="Helical" evidence="9">
    <location>
        <begin position="214"/>
        <end position="235"/>
    </location>
</feature>
<keyword evidence="6 9" id="KW-1133">Transmembrane helix</keyword>
<name>A0ABW0FGR5_9MICO</name>
<protein>
    <submittedName>
        <fullName evidence="10">ABC transporter permease</fullName>
    </submittedName>
</protein>
<keyword evidence="7 9" id="KW-0472">Membrane</keyword>
<feature type="transmembrane region" description="Helical" evidence="9">
    <location>
        <begin position="54"/>
        <end position="73"/>
    </location>
</feature>
<dbReference type="InterPro" id="IPR001851">
    <property type="entry name" value="ABC_transp_permease"/>
</dbReference>
<evidence type="ECO:0000256" key="3">
    <source>
        <dbReference type="ARBA" id="ARBA00022475"/>
    </source>
</evidence>
<evidence type="ECO:0000256" key="1">
    <source>
        <dbReference type="ARBA" id="ARBA00004651"/>
    </source>
</evidence>
<evidence type="ECO:0000256" key="7">
    <source>
        <dbReference type="ARBA" id="ARBA00023136"/>
    </source>
</evidence>
<evidence type="ECO:0000256" key="4">
    <source>
        <dbReference type="ARBA" id="ARBA00022519"/>
    </source>
</evidence>
<feature type="transmembrane region" description="Helical" evidence="9">
    <location>
        <begin position="166"/>
        <end position="186"/>
    </location>
</feature>
<accession>A0ABW0FGR5</accession>
<sequence>MTSTAAGDAPRMPDSPTPDSPTPDSSKRGSSTSGSSTRERSSLDISKVLIESRAFLALALIIVIFSLLSPNFLTVNNLLIMSSHVAIFALLSLGQLLVVLTGGIDLSVGSILGFTAVIGGFLLRGVPISMFGVTLYPSVPAAVLIAIVLGGALGLINGVLVAKFKVAPFVATLGMLYVVRGFALLMTNGRTINDLSGEEALGNTGFEWLGFNRILGIPAGVLIMAVIALVIAVVLGRTTFGRWLYATGGNERAAQLSGVPVRTVTVWVYVISGLCSAVAGIILASTLTSASPTAGNTYELTAIAGVVIGGAALSGGRGTVRGTLLGAFVIGFLSDGLVLIGVSAYWQTVFVGAVIVVAVLLNTLQYGRPGGSKRRARRKPGTDTGASPESPSAQNSSPQRSPSDPPLAEPSSTETPSTEPSSTEPSSTEPPRRGSPPTD</sequence>
<evidence type="ECO:0000256" key="9">
    <source>
        <dbReference type="SAM" id="Phobius"/>
    </source>
</evidence>
<feature type="transmembrane region" description="Helical" evidence="9">
    <location>
        <begin position="266"/>
        <end position="285"/>
    </location>
</feature>
<keyword evidence="3" id="KW-1003">Cell membrane</keyword>
<evidence type="ECO:0000256" key="2">
    <source>
        <dbReference type="ARBA" id="ARBA00022448"/>
    </source>
</evidence>
<dbReference type="RefSeq" id="WP_343924816.1">
    <property type="nucleotide sequence ID" value="NZ_BAAAIR010000043.1"/>
</dbReference>
<proteinExistence type="predicted"/>
<feature type="transmembrane region" description="Helical" evidence="9">
    <location>
        <begin position="111"/>
        <end position="133"/>
    </location>
</feature>
<dbReference type="PANTHER" id="PTHR32196:SF21">
    <property type="entry name" value="ABC TRANSPORTER PERMEASE PROTEIN YPHD-RELATED"/>
    <property type="match status" value="1"/>
</dbReference>
<feature type="transmembrane region" description="Helical" evidence="9">
    <location>
        <begin position="139"/>
        <end position="159"/>
    </location>
</feature>
<evidence type="ECO:0000256" key="8">
    <source>
        <dbReference type="SAM" id="MobiDB-lite"/>
    </source>
</evidence>
<evidence type="ECO:0000256" key="6">
    <source>
        <dbReference type="ARBA" id="ARBA00022989"/>
    </source>
</evidence>
<dbReference type="EMBL" id="JBHSLN010000024">
    <property type="protein sequence ID" value="MFC5298121.1"/>
    <property type="molecule type" value="Genomic_DNA"/>
</dbReference>
<feature type="compositionally biased region" description="Low complexity" evidence="8">
    <location>
        <begin position="22"/>
        <end position="36"/>
    </location>
</feature>
<feature type="region of interest" description="Disordered" evidence="8">
    <location>
        <begin position="369"/>
        <end position="439"/>
    </location>
</feature>
<organism evidence="10 11">
    <name type="scientific">Brachybacterium tyrofermentans</name>
    <dbReference type="NCBI Taxonomy" id="47848"/>
    <lineage>
        <taxon>Bacteria</taxon>
        <taxon>Bacillati</taxon>
        <taxon>Actinomycetota</taxon>
        <taxon>Actinomycetes</taxon>
        <taxon>Micrococcales</taxon>
        <taxon>Dermabacteraceae</taxon>
        <taxon>Brachybacterium</taxon>
    </lineage>
</organism>
<dbReference type="GeneID" id="303297953"/>
<comment type="subcellular location">
    <subcellularLocation>
        <location evidence="1">Cell membrane</location>
        <topology evidence="1">Multi-pass membrane protein</topology>
    </subcellularLocation>
</comment>
<dbReference type="Pfam" id="PF02653">
    <property type="entry name" value="BPD_transp_2"/>
    <property type="match status" value="1"/>
</dbReference>
<reference evidence="11" key="1">
    <citation type="journal article" date="2019" name="Int. J. Syst. Evol. Microbiol.">
        <title>The Global Catalogue of Microorganisms (GCM) 10K type strain sequencing project: providing services to taxonomists for standard genome sequencing and annotation.</title>
        <authorList>
            <consortium name="The Broad Institute Genomics Platform"/>
            <consortium name="The Broad Institute Genome Sequencing Center for Infectious Disease"/>
            <person name="Wu L."/>
            <person name="Ma J."/>
        </authorList>
    </citation>
    <scope>NUCLEOTIDE SEQUENCE [LARGE SCALE GENOMIC DNA]</scope>
    <source>
        <strain evidence="11">CGMCC 1.16455</strain>
    </source>
</reference>
<keyword evidence="11" id="KW-1185">Reference proteome</keyword>
<evidence type="ECO:0000256" key="5">
    <source>
        <dbReference type="ARBA" id="ARBA00022692"/>
    </source>
</evidence>
<comment type="caution">
    <text evidence="10">The sequence shown here is derived from an EMBL/GenBank/DDBJ whole genome shotgun (WGS) entry which is preliminary data.</text>
</comment>
<evidence type="ECO:0000313" key="10">
    <source>
        <dbReference type="EMBL" id="MFC5298121.1"/>
    </source>
</evidence>
<gene>
    <name evidence="10" type="ORF">ACFPK8_11415</name>
</gene>
<feature type="transmembrane region" description="Helical" evidence="9">
    <location>
        <begin position="79"/>
        <end position="99"/>
    </location>
</feature>
<keyword evidence="4" id="KW-0997">Cell inner membrane</keyword>